<feature type="region of interest" description="Disordered" evidence="2">
    <location>
        <begin position="925"/>
        <end position="947"/>
    </location>
</feature>
<keyword evidence="1" id="KW-0175">Coiled coil</keyword>
<reference evidence="3" key="1">
    <citation type="journal article" date="2015" name="Front. Microbiol.">
        <title>Combining genomic sequencing methods to explore viral diversity and reveal potential virus-host interactions.</title>
        <authorList>
            <person name="Chow C.E."/>
            <person name="Winget D.M."/>
            <person name="White R.A.III."/>
            <person name="Hallam S.J."/>
            <person name="Suttle C.A."/>
        </authorList>
    </citation>
    <scope>NUCLEOTIDE SEQUENCE</scope>
    <source>
        <strain evidence="3">Oxic3_3</strain>
    </source>
</reference>
<evidence type="ECO:0000256" key="1">
    <source>
        <dbReference type="SAM" id="Coils"/>
    </source>
</evidence>
<protein>
    <submittedName>
        <fullName evidence="3">Uncharacterized protein</fullName>
    </submittedName>
</protein>
<feature type="coiled-coil region" evidence="1">
    <location>
        <begin position="766"/>
        <end position="821"/>
    </location>
</feature>
<feature type="coiled-coil region" evidence="1">
    <location>
        <begin position="1017"/>
        <end position="1061"/>
    </location>
</feature>
<accession>A0A0F7LB33</accession>
<feature type="compositionally biased region" description="Basic and acidic residues" evidence="2">
    <location>
        <begin position="1"/>
        <end position="12"/>
    </location>
</feature>
<name>A0A0F7LB33_9VIRU</name>
<dbReference type="EMBL" id="KR029609">
    <property type="protein sequence ID" value="AKH48788.1"/>
    <property type="molecule type" value="Genomic_DNA"/>
</dbReference>
<feature type="coiled-coil region" evidence="1">
    <location>
        <begin position="1533"/>
        <end position="1567"/>
    </location>
</feature>
<feature type="region of interest" description="Disordered" evidence="2">
    <location>
        <begin position="344"/>
        <end position="412"/>
    </location>
</feature>
<dbReference type="PANTHER" id="PTHR23159:SF31">
    <property type="entry name" value="CENTROSOME-ASSOCIATED PROTEIN CEP250 ISOFORM X1"/>
    <property type="match status" value="1"/>
</dbReference>
<feature type="compositionally biased region" description="Basic and acidic residues" evidence="2">
    <location>
        <begin position="371"/>
        <end position="401"/>
    </location>
</feature>
<sequence length="1971" mass="221999">MPTFEELRRSKYGDSTPQPEEESDESTVPVEERLPAPYEDAGDIMVSELLDQNPQLTTEQQESSEEFTSEQWFGLALGTGVELTTPIAGNIAYLKWLNRAKAAAKATRGLKATPLGLLGLGAGEVILGGLSNVANQKIQLHYKSQKKFKISEVMAAGVFNASPVVKVIDGLPVFKFLQPKTGSKFAYRNIITKTGEKLVSGAAIGLLESAFRQSVSGLLQEEELFDEAGNVKEGVYRDLLVSAGVGATLNTAMHGGVGLFSYWRTKGKAGRAEAVKLTDLMDGDLVKQIDDINKEIQATAADVGIFTNIKEKNAKIAALKKKKKQVEEAKQLNQQLKEEIQEENARVDEAEANPKPIEEEQTLTEEELDKPDENLREYTEEDLEVPKERQPVEEPEVKVEEEVVEEPTTPVEKVPEDIEPTSVKDEEVVAKEPEVVEEPKKPEAAPKPKILKRDNALQSLIDRTKAAFSGGDVPTIEGANIIREGKKLYDNSISIFTKAIHTFREGGNKDVRALQIALDEVVFLRKLNQKVSDPLSTLVGRGLQSHRQDAAKYDYQTVLSERAGAESDAWSDVEKSLRQTIENEADVSLFKNIQDALDVRPRFKRLGQELDRQATQDFKNKLREATEKEPKEIPQEVIISRLQKKLREAQEEFAGLRSEQKAKKGKEKSQEEIDIQNRLDFYATGKREAKQIAQEEAKLETYLELLEEGDLAKIRQEVGPAPDWANKKEVGSYLAKIRQVNNRTKKLLQKQVVESDISLQDPKKVAKAQAKQKAQLEKRLKELQKRFGDINKIRPKDKPKKAEADAEIEDLKNRIKFHEANEGDALKLEAALKERARLLKVETGPLGQQRAEITKPKGPTKVSGELEKVNEDINFLKKNIKSRVKEIDKAALEITDEFQAAKAEAEINKQLSKLDEELEELRSSFAKEPVEPGVKKPKDKDPRVKEKEDKIAYYKEARQQIITLKKKLAERDRLLKLETGPLGAQRAEVTPKPTGPKKSEGVIADLDKDIAFLRSNMRKRVDEIDRAKLEMDEAFQEAKMLESIRKRRAIAQKRLDERRERFADDTDLDRRAAERAGRNIEETDPVLVETQEKIKFYDELEAEALKKKQLKEELAKRAEMEGRGIVSEMRAHLAPKPTGPQKVRSTDKIRQEIRDSDKRMRDKLKDIDAAQDSFREERIYESVRKQAMLAAQRDVETKLSRFFKGWGNNRVYSMIWQTSSVLASALGGISSTFKQFAKLGTEPIADLMFSTKNYRGTQVSAWQVLKANAYGLREGLKNWKGTGRAVAMTAKNLESATGAAGGNRLTGDISLGDPIKLLEAAEEQARRKRLRGEDIKGVQHIFARMPIGKMFNEFMKLPLRGIMPIDELFRRQLLRSELMAEAWKDAFDAIPNDPKKASELAADLYKQKWTKDQGLEILSQEGVNSTATDTINKELLFDSNVANLDPSEIAQPISDKVLKFVKELKLLKDNPAIGTFIHLLAPIMTVVARGAGRSIRVGVPIIPTAQAARNPYNHRIKKVEGQIRDKDNYIAHEETTPQRRQELQKEKEELEQKIKELKGRRIAYHRDAITDTLMGSGMMAAGYGMGGAGVALGTLAWMTPEQRKKFEHKNPKAKANTIEGWGYREFFPLSIAFAIGADIANYDDMKEFTDEDGKPILTKKQNRLGFLLRSITELFKEVPVAGGMKSIEKIMSGESEQINSVLADWLGSFGLVPSQVNKVLKLYFEKGSVEELKGGDIQDRLAYKVVGHNPTGNKKTDHFGHDMQSPKTLLNTFIRWAPDRSQELNAFDEVYKKDIEGDGQLIKPPTQFPEVSGIDMYKFVDNNGVSLHYRFNQEVKKLNVDKLIIDIVKDKRWRKAWLKGSRKRTGTADLGSVSNPALQKLNTKFRLAYERAAKNIMKNKALLNEFISEEENKVGTVEYDKYGKNKTLKQAIDLARGQSVLTGKPISVEEVLGRNDLEELLQANPQMQRTD</sequence>
<feature type="coiled-coil region" evidence="1">
    <location>
        <begin position="866"/>
        <end position="924"/>
    </location>
</feature>
<evidence type="ECO:0000256" key="2">
    <source>
        <dbReference type="SAM" id="MobiDB-lite"/>
    </source>
</evidence>
<dbReference type="PANTHER" id="PTHR23159">
    <property type="entry name" value="CENTROSOMAL PROTEIN 2"/>
    <property type="match status" value="1"/>
</dbReference>
<feature type="compositionally biased region" description="Acidic residues" evidence="2">
    <location>
        <begin position="359"/>
        <end position="370"/>
    </location>
</feature>
<organism evidence="3">
    <name type="scientific">uncultured marine virus</name>
    <dbReference type="NCBI Taxonomy" id="186617"/>
    <lineage>
        <taxon>Viruses</taxon>
        <taxon>environmental samples</taxon>
    </lineage>
</organism>
<reference evidence="3" key="2">
    <citation type="submission" date="2015-03" db="EMBL/GenBank/DDBJ databases">
        <authorList>
            <person name="Chow C.-E.T."/>
            <person name="Winget D.M."/>
            <person name="White R.A.III."/>
            <person name="Hallam S.J."/>
            <person name="Suttle C.A."/>
        </authorList>
    </citation>
    <scope>NUCLEOTIDE SEQUENCE</scope>
    <source>
        <strain evidence="3">Oxic3_3</strain>
    </source>
</reference>
<evidence type="ECO:0000313" key="3">
    <source>
        <dbReference type="EMBL" id="AKH48788.1"/>
    </source>
</evidence>
<feature type="region of interest" description="Disordered" evidence="2">
    <location>
        <begin position="979"/>
        <end position="1000"/>
    </location>
</feature>
<feature type="region of interest" description="Disordered" evidence="2">
    <location>
        <begin position="1"/>
        <end position="37"/>
    </location>
</feature>
<feature type="compositionally biased region" description="Basic and acidic residues" evidence="2">
    <location>
        <begin position="928"/>
        <end position="947"/>
    </location>
</feature>
<proteinExistence type="predicted"/>
<feature type="coiled-coil region" evidence="1">
    <location>
        <begin position="639"/>
        <end position="666"/>
    </location>
</feature>